<evidence type="ECO:0000256" key="8">
    <source>
        <dbReference type="ARBA" id="ARBA00034708"/>
    </source>
</evidence>
<evidence type="ECO:0000256" key="6">
    <source>
        <dbReference type="ARBA" id="ARBA00023065"/>
    </source>
</evidence>
<comment type="caution">
    <text evidence="10">The sequence shown here is derived from an EMBL/GenBank/DDBJ whole genome shotgun (WGS) entry which is preliminary data.</text>
</comment>
<feature type="transmembrane region" description="Helical" evidence="9">
    <location>
        <begin position="20"/>
        <end position="40"/>
    </location>
</feature>
<dbReference type="AlphaFoldDB" id="A0A6M0RP22"/>
<dbReference type="InterPro" id="IPR044669">
    <property type="entry name" value="YneE/VCCN1/2-like"/>
</dbReference>
<dbReference type="Proteomes" id="UP000481033">
    <property type="component" value="Unassembled WGS sequence"/>
</dbReference>
<dbReference type="GO" id="GO:0005254">
    <property type="term" value="F:chloride channel activity"/>
    <property type="evidence" value="ECO:0007669"/>
    <property type="project" value="InterPro"/>
</dbReference>
<evidence type="ECO:0000256" key="3">
    <source>
        <dbReference type="ARBA" id="ARBA00022475"/>
    </source>
</evidence>
<keyword evidence="4 9" id="KW-0812">Transmembrane</keyword>
<accession>A0A6M0RP22</accession>
<dbReference type="GO" id="GO:0005886">
    <property type="term" value="C:plasma membrane"/>
    <property type="evidence" value="ECO:0007669"/>
    <property type="project" value="UniProtKB-SubCell"/>
</dbReference>
<dbReference type="PANTHER" id="PTHR33281:SF19">
    <property type="entry name" value="VOLTAGE-DEPENDENT ANION CHANNEL-FORMING PROTEIN YNEE"/>
    <property type="match status" value="1"/>
</dbReference>
<evidence type="ECO:0000256" key="7">
    <source>
        <dbReference type="ARBA" id="ARBA00023136"/>
    </source>
</evidence>
<proteinExistence type="inferred from homology"/>
<evidence type="ECO:0000256" key="9">
    <source>
        <dbReference type="SAM" id="Phobius"/>
    </source>
</evidence>
<keyword evidence="11" id="KW-1185">Reference proteome</keyword>
<keyword evidence="2" id="KW-0813">Transport</keyword>
<protein>
    <recommendedName>
        <fullName evidence="12">Bestrophin</fullName>
    </recommendedName>
</protein>
<keyword evidence="3" id="KW-1003">Cell membrane</keyword>
<dbReference type="Pfam" id="PF25539">
    <property type="entry name" value="Bestrophin_2"/>
    <property type="match status" value="1"/>
</dbReference>
<evidence type="ECO:0000256" key="5">
    <source>
        <dbReference type="ARBA" id="ARBA00022989"/>
    </source>
</evidence>
<keyword evidence="6" id="KW-0406">Ion transport</keyword>
<evidence type="ECO:0008006" key="12">
    <source>
        <dbReference type="Google" id="ProtNLM"/>
    </source>
</evidence>
<feature type="transmembrane region" description="Helical" evidence="9">
    <location>
        <begin position="46"/>
        <end position="67"/>
    </location>
</feature>
<sequence>MAEDRRPWFKTLFCLRGSVIRAVMPRVGICVGFALIVTLLDNAGFAVSWPILGGVVPSIVLGLLLVFRTNASYERFWEGRKLWGNIVNTTRNLARQIWVSVDTSRQSKEQALKLLVAFAIATKQHLRQQPCAHELNHLVTPPQLEKLMGMNSPPLEIAFWLGDYLQVQQLKGRINAYQLQAMTSQLNSLVNSLGGCERILNTPLPLAYSIHLKQLLVMYCLALPFQVVSELNGWTIPVVALVAFAVFGVEEIGLEIENPFGCDRNDLPLNAICQTMEHNIQDLITLTPSIEKNEQQPWQITTLLPMGKEKQNVE</sequence>
<evidence type="ECO:0000256" key="2">
    <source>
        <dbReference type="ARBA" id="ARBA00022448"/>
    </source>
</evidence>
<dbReference type="RefSeq" id="WP_163664283.1">
    <property type="nucleotide sequence ID" value="NZ_QXHD01000004.1"/>
</dbReference>
<evidence type="ECO:0000256" key="4">
    <source>
        <dbReference type="ARBA" id="ARBA00022692"/>
    </source>
</evidence>
<name>A0A6M0RP22_9CYAN</name>
<evidence type="ECO:0000313" key="10">
    <source>
        <dbReference type="EMBL" id="NEZ57421.1"/>
    </source>
</evidence>
<dbReference type="EMBL" id="QXHD01000004">
    <property type="protein sequence ID" value="NEZ57421.1"/>
    <property type="molecule type" value="Genomic_DNA"/>
</dbReference>
<keyword evidence="5 9" id="KW-1133">Transmembrane helix</keyword>
<comment type="subcellular location">
    <subcellularLocation>
        <location evidence="1">Cell membrane</location>
        <topology evidence="1">Multi-pass membrane protein</topology>
    </subcellularLocation>
</comment>
<keyword evidence="7 9" id="KW-0472">Membrane</keyword>
<reference evidence="10 11" key="1">
    <citation type="journal article" date="2020" name="Microb. Ecol.">
        <title>Ecogenomics of the Marine Benthic Filamentous Cyanobacterium Adonisia.</title>
        <authorList>
            <person name="Walter J.M."/>
            <person name="Coutinho F.H."/>
            <person name="Leomil L."/>
            <person name="Hargreaves P.I."/>
            <person name="Campeao M.E."/>
            <person name="Vieira V.V."/>
            <person name="Silva B.S."/>
            <person name="Fistarol G.O."/>
            <person name="Salomon P.S."/>
            <person name="Sawabe T."/>
            <person name="Mino S."/>
            <person name="Hosokawa M."/>
            <person name="Miyashita H."/>
            <person name="Maruyama F."/>
            <person name="van Verk M.C."/>
            <person name="Dutilh B.E."/>
            <person name="Thompson C.C."/>
            <person name="Thompson F.L."/>
        </authorList>
    </citation>
    <scope>NUCLEOTIDE SEQUENCE [LARGE SCALE GENOMIC DNA]</scope>
    <source>
        <strain evidence="10 11">CCMR0081</strain>
    </source>
</reference>
<evidence type="ECO:0000256" key="1">
    <source>
        <dbReference type="ARBA" id="ARBA00004651"/>
    </source>
</evidence>
<evidence type="ECO:0000313" key="11">
    <source>
        <dbReference type="Proteomes" id="UP000481033"/>
    </source>
</evidence>
<organism evidence="10 11">
    <name type="scientific">Adonisia turfae CCMR0081</name>
    <dbReference type="NCBI Taxonomy" id="2292702"/>
    <lineage>
        <taxon>Bacteria</taxon>
        <taxon>Bacillati</taxon>
        <taxon>Cyanobacteriota</taxon>
        <taxon>Adonisia</taxon>
        <taxon>Adonisia turfae</taxon>
    </lineage>
</organism>
<gene>
    <name evidence="10" type="ORF">DXZ20_17420</name>
</gene>
<comment type="similarity">
    <text evidence="8">Belongs to the anion channel-forming bestrophin (TC 1.A.46) family.</text>
</comment>
<dbReference type="PANTHER" id="PTHR33281">
    <property type="entry name" value="UPF0187 PROTEIN YNEE"/>
    <property type="match status" value="1"/>
</dbReference>